<sequence length="260" mass="27485">MPYQNLLLEKKDGVALLTVNRPKVLNSLNEEVLDELLHAFEVLDLDRSVRAVVLTGAGEKAFVAGADIAAMADYNVEQALAFARKGQQLMALIGRVRKPVIAAVNGFALGGGLELALACDFAYASDTAKLGLPEVTLGIMPGFGGTQNLPRLVGRSRANELIFLGKVVNAVDAKSWGLVAAVFSPDRLLDEALETAAKIAGNGVLGVARAKDVVKSGLDMSLSDGMNHEAISFASLFASQDQKEGMTAFVQKRKPTFTGV</sequence>
<proteinExistence type="inferred from homology"/>
<organism evidence="4 5">
    <name type="scientific">Geomonas propionica</name>
    <dbReference type="NCBI Taxonomy" id="2798582"/>
    <lineage>
        <taxon>Bacteria</taxon>
        <taxon>Pseudomonadati</taxon>
        <taxon>Thermodesulfobacteriota</taxon>
        <taxon>Desulfuromonadia</taxon>
        <taxon>Geobacterales</taxon>
        <taxon>Geobacteraceae</taxon>
        <taxon>Geomonas</taxon>
    </lineage>
</organism>
<comment type="similarity">
    <text evidence="1 3">Belongs to the enoyl-CoA hydratase/isomerase family.</text>
</comment>
<evidence type="ECO:0000256" key="1">
    <source>
        <dbReference type="ARBA" id="ARBA00005254"/>
    </source>
</evidence>
<gene>
    <name evidence="4" type="ORF">JFN90_18900</name>
</gene>
<name>A0ABS0YW52_9BACT</name>
<dbReference type="EMBL" id="JAEMHK010000017">
    <property type="protein sequence ID" value="MBJ6802200.1"/>
    <property type="molecule type" value="Genomic_DNA"/>
</dbReference>
<dbReference type="InterPro" id="IPR029045">
    <property type="entry name" value="ClpP/crotonase-like_dom_sf"/>
</dbReference>
<dbReference type="InterPro" id="IPR014748">
    <property type="entry name" value="Enoyl-CoA_hydra_C"/>
</dbReference>
<keyword evidence="5" id="KW-1185">Reference proteome</keyword>
<dbReference type="Proteomes" id="UP000641025">
    <property type="component" value="Unassembled WGS sequence"/>
</dbReference>
<evidence type="ECO:0000313" key="4">
    <source>
        <dbReference type="EMBL" id="MBJ6802200.1"/>
    </source>
</evidence>
<dbReference type="InterPro" id="IPR001753">
    <property type="entry name" value="Enoyl-CoA_hydra/iso"/>
</dbReference>
<protein>
    <submittedName>
        <fullName evidence="4">Enoyl-CoA hydratase/isomerase family protein</fullName>
    </submittedName>
</protein>
<evidence type="ECO:0000313" key="5">
    <source>
        <dbReference type="Proteomes" id="UP000641025"/>
    </source>
</evidence>
<evidence type="ECO:0000256" key="3">
    <source>
        <dbReference type="RuleBase" id="RU003707"/>
    </source>
</evidence>
<dbReference type="PROSITE" id="PS00166">
    <property type="entry name" value="ENOYL_COA_HYDRATASE"/>
    <property type="match status" value="1"/>
</dbReference>
<dbReference type="CDD" id="cd06558">
    <property type="entry name" value="crotonase-like"/>
    <property type="match status" value="1"/>
</dbReference>
<dbReference type="Gene3D" id="1.10.12.10">
    <property type="entry name" value="Lyase 2-enoyl-coa Hydratase, Chain A, domain 2"/>
    <property type="match status" value="1"/>
</dbReference>
<dbReference type="SUPFAM" id="SSF52096">
    <property type="entry name" value="ClpP/crotonase"/>
    <property type="match status" value="1"/>
</dbReference>
<dbReference type="PANTHER" id="PTHR11941:SF54">
    <property type="entry name" value="ENOYL-COA HYDRATASE, MITOCHONDRIAL"/>
    <property type="match status" value="1"/>
</dbReference>
<dbReference type="InterPro" id="IPR018376">
    <property type="entry name" value="Enoyl-CoA_hyd/isom_CS"/>
</dbReference>
<reference evidence="4 5" key="1">
    <citation type="submission" date="2020-12" db="EMBL/GenBank/DDBJ databases">
        <title>Geomonas sp. Red259, isolated from paddy soil.</title>
        <authorList>
            <person name="Xu Z."/>
            <person name="Zhang Z."/>
            <person name="Masuda Y."/>
            <person name="Itoh H."/>
            <person name="Senoo K."/>
        </authorList>
    </citation>
    <scope>NUCLEOTIDE SEQUENCE [LARGE SCALE GENOMIC DNA]</scope>
    <source>
        <strain evidence="4 5">Red259</strain>
    </source>
</reference>
<accession>A0ABS0YW52</accession>
<dbReference type="RefSeq" id="WP_199396678.1">
    <property type="nucleotide sequence ID" value="NZ_JAEMHK010000017.1"/>
</dbReference>
<dbReference type="Gene3D" id="3.90.226.10">
    <property type="entry name" value="2-enoyl-CoA Hydratase, Chain A, domain 1"/>
    <property type="match status" value="1"/>
</dbReference>
<keyword evidence="2" id="KW-0456">Lyase</keyword>
<evidence type="ECO:0000256" key="2">
    <source>
        <dbReference type="ARBA" id="ARBA00023239"/>
    </source>
</evidence>
<dbReference type="PANTHER" id="PTHR11941">
    <property type="entry name" value="ENOYL-COA HYDRATASE-RELATED"/>
    <property type="match status" value="1"/>
</dbReference>
<comment type="caution">
    <text evidence="4">The sequence shown here is derived from an EMBL/GenBank/DDBJ whole genome shotgun (WGS) entry which is preliminary data.</text>
</comment>
<dbReference type="Pfam" id="PF00378">
    <property type="entry name" value="ECH_1"/>
    <property type="match status" value="1"/>
</dbReference>